<evidence type="ECO:0000256" key="1">
    <source>
        <dbReference type="SAM" id="MobiDB-lite"/>
    </source>
</evidence>
<reference evidence="2 3" key="1">
    <citation type="journal article" date="2014" name="Genome Announc.">
        <title>Draft Genome Sequence of Kocuria palustris PEL.</title>
        <authorList>
            <person name="Sharma G."/>
            <person name="Khatri I."/>
            <person name="Subramanian S."/>
        </authorList>
    </citation>
    <scope>NUCLEOTIDE SEQUENCE [LARGE SCALE GENOMIC DNA]</scope>
    <source>
        <strain evidence="2 3">PEL</strain>
    </source>
</reference>
<accession>M2YH35</accession>
<gene>
    <name evidence="2" type="ORF">C884_00014</name>
</gene>
<evidence type="ECO:0000313" key="2">
    <source>
        <dbReference type="EMBL" id="EME37819.1"/>
    </source>
</evidence>
<dbReference type="Proteomes" id="UP000009877">
    <property type="component" value="Unassembled WGS sequence"/>
</dbReference>
<name>M2YH35_9MICC</name>
<sequence length="88" mass="8867">MRAAGRRPSAPGRAIGVARGRGAGRGRVTGHRVRLRSGSHLSPPWRGNSLRSSLGLRGGAPTGRGGASPVRSIRAAVSQLTAPGKAPG</sequence>
<feature type="compositionally biased region" description="Low complexity" evidence="1">
    <location>
        <begin position="1"/>
        <end position="18"/>
    </location>
</feature>
<dbReference type="AlphaFoldDB" id="M2YH35"/>
<evidence type="ECO:0000313" key="3">
    <source>
        <dbReference type="Proteomes" id="UP000009877"/>
    </source>
</evidence>
<organism evidence="2 3">
    <name type="scientific">Kocuria palustris PEL</name>
    <dbReference type="NCBI Taxonomy" id="1236550"/>
    <lineage>
        <taxon>Bacteria</taxon>
        <taxon>Bacillati</taxon>
        <taxon>Actinomycetota</taxon>
        <taxon>Actinomycetes</taxon>
        <taxon>Micrococcales</taxon>
        <taxon>Micrococcaceae</taxon>
        <taxon>Kocuria</taxon>
    </lineage>
</organism>
<protein>
    <submittedName>
        <fullName evidence="2">Uncharacterized protein</fullName>
    </submittedName>
</protein>
<proteinExistence type="predicted"/>
<dbReference type="EMBL" id="ANHZ02000001">
    <property type="protein sequence ID" value="EME37819.1"/>
    <property type="molecule type" value="Genomic_DNA"/>
</dbReference>
<feature type="region of interest" description="Disordered" evidence="1">
    <location>
        <begin position="1"/>
        <end position="71"/>
    </location>
</feature>
<comment type="caution">
    <text evidence="2">The sequence shown here is derived from an EMBL/GenBank/DDBJ whole genome shotgun (WGS) entry which is preliminary data.</text>
</comment>
<feature type="compositionally biased region" description="Basic residues" evidence="1">
    <location>
        <begin position="22"/>
        <end position="37"/>
    </location>
</feature>
<keyword evidence="3" id="KW-1185">Reference proteome</keyword>
<feature type="compositionally biased region" description="Gly residues" evidence="1">
    <location>
        <begin position="56"/>
        <end position="66"/>
    </location>
</feature>